<dbReference type="Pfam" id="PF08448">
    <property type="entry name" value="PAS_4"/>
    <property type="match status" value="2"/>
</dbReference>
<dbReference type="InterPro" id="IPR000014">
    <property type="entry name" value="PAS"/>
</dbReference>
<dbReference type="InterPro" id="IPR001610">
    <property type="entry name" value="PAC"/>
</dbReference>
<dbReference type="InterPro" id="IPR050482">
    <property type="entry name" value="Sensor_HK_TwoCompSys"/>
</dbReference>
<dbReference type="GO" id="GO:0016020">
    <property type="term" value="C:membrane"/>
    <property type="evidence" value="ECO:0007669"/>
    <property type="project" value="InterPro"/>
</dbReference>
<dbReference type="Gene3D" id="3.30.450.20">
    <property type="entry name" value="PAS domain"/>
    <property type="match status" value="4"/>
</dbReference>
<dbReference type="InterPro" id="IPR005467">
    <property type="entry name" value="His_kinase_dom"/>
</dbReference>
<accession>A0A1X7FPE9</accession>
<feature type="domain" description="PAS" evidence="6">
    <location>
        <begin position="403"/>
        <end position="451"/>
    </location>
</feature>
<feature type="compositionally biased region" description="Polar residues" evidence="4">
    <location>
        <begin position="760"/>
        <end position="770"/>
    </location>
</feature>
<dbReference type="AlphaFoldDB" id="A0A1X7FPE9"/>
<dbReference type="RefSeq" id="WP_085228854.1">
    <property type="nucleotide sequence ID" value="NZ_BSQD01000007.1"/>
</dbReference>
<evidence type="ECO:0000313" key="9">
    <source>
        <dbReference type="Proteomes" id="UP000192911"/>
    </source>
</evidence>
<dbReference type="GO" id="GO:0046983">
    <property type="term" value="F:protein dimerization activity"/>
    <property type="evidence" value="ECO:0007669"/>
    <property type="project" value="InterPro"/>
</dbReference>
<reference evidence="9" key="1">
    <citation type="submission" date="2017-04" db="EMBL/GenBank/DDBJ databases">
        <authorList>
            <person name="Varghese N."/>
            <person name="Submissions S."/>
        </authorList>
    </citation>
    <scope>NUCLEOTIDE SEQUENCE [LARGE SCALE GENOMIC DNA]</scope>
    <source>
        <strain evidence="9">Ballard 720</strain>
    </source>
</reference>
<dbReference type="InterPro" id="IPR036890">
    <property type="entry name" value="HATPase_C_sf"/>
</dbReference>
<dbReference type="EMBL" id="FXAH01000010">
    <property type="protein sequence ID" value="SMF56180.1"/>
    <property type="molecule type" value="Genomic_DNA"/>
</dbReference>
<evidence type="ECO:0000259" key="6">
    <source>
        <dbReference type="PROSITE" id="PS50112"/>
    </source>
</evidence>
<protein>
    <submittedName>
        <fullName evidence="8">PAS domain S-box-containing protein</fullName>
    </submittedName>
</protein>
<evidence type="ECO:0000256" key="1">
    <source>
        <dbReference type="ARBA" id="ARBA00022679"/>
    </source>
</evidence>
<dbReference type="PANTHER" id="PTHR24421">
    <property type="entry name" value="NITRATE/NITRITE SENSOR PROTEIN NARX-RELATED"/>
    <property type="match status" value="1"/>
</dbReference>
<dbReference type="InterPro" id="IPR013655">
    <property type="entry name" value="PAS_fold_3"/>
</dbReference>
<dbReference type="Gene3D" id="1.20.5.1930">
    <property type="match status" value="1"/>
</dbReference>
<dbReference type="NCBIfam" id="TIGR00229">
    <property type="entry name" value="sensory_box"/>
    <property type="match status" value="2"/>
</dbReference>
<dbReference type="SMART" id="SM00387">
    <property type="entry name" value="HATPase_c"/>
    <property type="match status" value="1"/>
</dbReference>
<gene>
    <name evidence="8" type="ORF">SAMN06295900_110125</name>
</gene>
<dbReference type="InterPro" id="IPR011712">
    <property type="entry name" value="Sig_transdc_His_kin_sub3_dim/P"/>
</dbReference>
<proteinExistence type="predicted"/>
<feature type="domain" description="PAC" evidence="7">
    <location>
        <begin position="476"/>
        <end position="529"/>
    </location>
</feature>
<evidence type="ECO:0000256" key="3">
    <source>
        <dbReference type="ARBA" id="ARBA00023012"/>
    </source>
</evidence>
<dbReference type="PANTHER" id="PTHR24421:SF59">
    <property type="entry name" value="OXYGEN SENSOR HISTIDINE KINASE NREB"/>
    <property type="match status" value="1"/>
</dbReference>
<keyword evidence="1" id="KW-0808">Transferase</keyword>
<evidence type="ECO:0000256" key="4">
    <source>
        <dbReference type="SAM" id="MobiDB-lite"/>
    </source>
</evidence>
<name>A0A1X7FPE9_TRICW</name>
<dbReference type="InterPro" id="IPR035965">
    <property type="entry name" value="PAS-like_dom_sf"/>
</dbReference>
<dbReference type="CDD" id="cd16917">
    <property type="entry name" value="HATPase_UhpB-NarQ-NarX-like"/>
    <property type="match status" value="1"/>
</dbReference>
<dbReference type="SUPFAM" id="SSF55785">
    <property type="entry name" value="PYP-like sensor domain (PAS domain)"/>
    <property type="match status" value="4"/>
</dbReference>
<dbReference type="Pfam" id="PF08447">
    <property type="entry name" value="PAS_3"/>
    <property type="match status" value="1"/>
</dbReference>
<keyword evidence="3" id="KW-0902">Two-component regulatory system</keyword>
<evidence type="ECO:0000259" key="5">
    <source>
        <dbReference type="PROSITE" id="PS50109"/>
    </source>
</evidence>
<dbReference type="GeneID" id="95553444"/>
<dbReference type="InterPro" id="IPR013656">
    <property type="entry name" value="PAS_4"/>
</dbReference>
<feature type="domain" description="PAC" evidence="7">
    <location>
        <begin position="351"/>
        <end position="402"/>
    </location>
</feature>
<evidence type="ECO:0000313" key="8">
    <source>
        <dbReference type="EMBL" id="SMF56180.1"/>
    </source>
</evidence>
<dbReference type="OrthoDB" id="8752517at2"/>
<dbReference type="InterPro" id="IPR000700">
    <property type="entry name" value="PAS-assoc_C"/>
</dbReference>
<dbReference type="STRING" id="28094.SAMN06295900_110125"/>
<dbReference type="Gene3D" id="3.30.565.10">
    <property type="entry name" value="Histidine kinase-like ATPase, C-terminal domain"/>
    <property type="match status" value="1"/>
</dbReference>
<dbReference type="Pfam" id="PF02518">
    <property type="entry name" value="HATPase_c"/>
    <property type="match status" value="1"/>
</dbReference>
<keyword evidence="9" id="KW-1185">Reference proteome</keyword>
<keyword evidence="2" id="KW-0418">Kinase</keyword>
<feature type="domain" description="Histidine kinase" evidence="5">
    <location>
        <begin position="548"/>
        <end position="739"/>
    </location>
</feature>
<sequence length="770" mass="84877">MNRTRRVGATGHSTSAEPRAEILLCDLSVPVILYDAAGRRRGMNAAASAMTAGVSPTGEAESDDAALLHASALRLLRAAIRKVATEGVPRALELTYDARPNEPPRLYSVQLSPDRMRDDAPGVIAVFIDVTQARRIERNLRRTLDFSEGLIAAIHDLLFEVDRDGRYLSIWAKNPELLAVPKEMLLGKTVNEVMPAAQARAAMDAIAEAERAGISHGLTLVLDLPDGSRRWFEHSLAKKPGDTPATDTFLVLSRDITHRVQYDAVTKENAEIAARLCKLADVGPGVIGDYLLSPDGRVTMPSASKRLEEITGWCAEAMRRDASAALDTIHPDDFERHVASIQVSARELSAWHNEFRVRHPEKGYVWIEGRSIPEREPDGSIRWYGFLHDVTERKHAEQLRSTSEQQLRTLAENMPIVIVRFDRDGRCVYASPLMERLAGVAARDLLGQTPVECPLMPQPVNEQLWDGLTAALSEGRTTELEYEFLDADRRGWLAVRVVPERDTQGQVVGAFAIGSDVTERKQMEHALRALANRRQADLEEERRRIAHELHDELGQQLVALRMSVKLLGLRARNKEPVVLDATREMLALVDTLIQSTRDVSASLRPTVLDMGLAPALEWLTSRLSQHTGIRCVLRVASGDVEMTEEQTVAIFRIAQESLTNATRHGRASHVEVMFRVEEDAFVIEVGDNGIGFDAESMHAPDSFGLTGIRERALAVGGYATIVSRPGQGTVVRARIPVCPVPSKRQGPCHCDGPRAASGEQPGSTKDSLPD</sequence>
<evidence type="ECO:0000256" key="2">
    <source>
        <dbReference type="ARBA" id="ARBA00022777"/>
    </source>
</evidence>
<dbReference type="PROSITE" id="PS50112">
    <property type="entry name" value="PAS"/>
    <property type="match status" value="1"/>
</dbReference>
<dbReference type="InterPro" id="IPR003594">
    <property type="entry name" value="HATPase_dom"/>
</dbReference>
<dbReference type="Proteomes" id="UP000192911">
    <property type="component" value="Unassembled WGS sequence"/>
</dbReference>
<dbReference type="PROSITE" id="PS50109">
    <property type="entry name" value="HIS_KIN"/>
    <property type="match status" value="1"/>
</dbReference>
<dbReference type="SUPFAM" id="SSF55874">
    <property type="entry name" value="ATPase domain of HSP90 chaperone/DNA topoisomerase II/histidine kinase"/>
    <property type="match status" value="1"/>
</dbReference>
<dbReference type="CDD" id="cd00130">
    <property type="entry name" value="PAS"/>
    <property type="match status" value="3"/>
</dbReference>
<dbReference type="Pfam" id="PF07730">
    <property type="entry name" value="HisKA_3"/>
    <property type="match status" value="1"/>
</dbReference>
<feature type="region of interest" description="Disordered" evidence="4">
    <location>
        <begin position="742"/>
        <end position="770"/>
    </location>
</feature>
<dbReference type="SMART" id="SM00086">
    <property type="entry name" value="PAC"/>
    <property type="match status" value="2"/>
</dbReference>
<dbReference type="PROSITE" id="PS50113">
    <property type="entry name" value="PAC"/>
    <property type="match status" value="2"/>
</dbReference>
<organism evidence="8 9">
    <name type="scientific">Trinickia caryophylli</name>
    <name type="common">Paraburkholderia caryophylli</name>
    <dbReference type="NCBI Taxonomy" id="28094"/>
    <lineage>
        <taxon>Bacteria</taxon>
        <taxon>Pseudomonadati</taxon>
        <taxon>Pseudomonadota</taxon>
        <taxon>Betaproteobacteria</taxon>
        <taxon>Burkholderiales</taxon>
        <taxon>Burkholderiaceae</taxon>
        <taxon>Trinickia</taxon>
    </lineage>
</organism>
<dbReference type="GO" id="GO:0000155">
    <property type="term" value="F:phosphorelay sensor kinase activity"/>
    <property type="evidence" value="ECO:0007669"/>
    <property type="project" value="InterPro"/>
</dbReference>
<evidence type="ECO:0000259" key="7">
    <source>
        <dbReference type="PROSITE" id="PS50113"/>
    </source>
</evidence>
<dbReference type="SMART" id="SM00091">
    <property type="entry name" value="PAS"/>
    <property type="match status" value="4"/>
</dbReference>